<protein>
    <submittedName>
        <fullName evidence="6">Procollagen galactosyltransferase 1</fullName>
    </submittedName>
</protein>
<dbReference type="EMBL" id="CASHTH010003340">
    <property type="protein sequence ID" value="CAI8043597.1"/>
    <property type="molecule type" value="Genomic_DNA"/>
</dbReference>
<comment type="caution">
    <text evidence="6">The sequence shown here is derived from an EMBL/GenBank/DDBJ whole genome shotgun (WGS) entry which is preliminary data.</text>
</comment>
<keyword evidence="7" id="KW-1185">Reference proteome</keyword>
<evidence type="ECO:0000259" key="5">
    <source>
        <dbReference type="Pfam" id="PF01755"/>
    </source>
</evidence>
<evidence type="ECO:0000313" key="6">
    <source>
        <dbReference type="EMBL" id="CAI8043597.1"/>
    </source>
</evidence>
<gene>
    <name evidence="6" type="ORF">GBAR_LOCUS24180</name>
</gene>
<dbReference type="Gene3D" id="3.90.550.10">
    <property type="entry name" value="Spore Coat Polysaccharide Biosynthesis Protein SpsA, Chain A"/>
    <property type="match status" value="1"/>
</dbReference>
<dbReference type="Proteomes" id="UP001174909">
    <property type="component" value="Unassembled WGS sequence"/>
</dbReference>
<dbReference type="AlphaFoldDB" id="A0AA35TA77"/>
<dbReference type="GO" id="GO:0050211">
    <property type="term" value="F:procollagen galactosyltransferase activity"/>
    <property type="evidence" value="ECO:0007669"/>
    <property type="project" value="TreeGrafter"/>
</dbReference>
<feature type="chain" id="PRO_5041376238" evidence="4">
    <location>
        <begin position="26"/>
        <end position="614"/>
    </location>
</feature>
<comment type="similarity">
    <text evidence="1">Belongs to the glycosyltransferase 25 family.</text>
</comment>
<evidence type="ECO:0000256" key="3">
    <source>
        <dbReference type="ARBA" id="ARBA00022679"/>
    </source>
</evidence>
<dbReference type="Pfam" id="PF01755">
    <property type="entry name" value="Glyco_transf_25"/>
    <property type="match status" value="1"/>
</dbReference>
<reference evidence="6" key="1">
    <citation type="submission" date="2023-03" db="EMBL/GenBank/DDBJ databases">
        <authorList>
            <person name="Steffen K."/>
            <person name="Cardenas P."/>
        </authorList>
    </citation>
    <scope>NUCLEOTIDE SEQUENCE</scope>
</reference>
<proteinExistence type="inferred from homology"/>
<evidence type="ECO:0000256" key="2">
    <source>
        <dbReference type="ARBA" id="ARBA00022676"/>
    </source>
</evidence>
<keyword evidence="2 6" id="KW-0328">Glycosyltransferase</keyword>
<accession>A0AA35TA77</accession>
<dbReference type="InterPro" id="IPR002654">
    <property type="entry name" value="Glyco_trans_25"/>
</dbReference>
<organism evidence="6 7">
    <name type="scientific">Geodia barretti</name>
    <name type="common">Barrett's horny sponge</name>
    <dbReference type="NCBI Taxonomy" id="519541"/>
    <lineage>
        <taxon>Eukaryota</taxon>
        <taxon>Metazoa</taxon>
        <taxon>Porifera</taxon>
        <taxon>Demospongiae</taxon>
        <taxon>Heteroscleromorpha</taxon>
        <taxon>Tetractinellida</taxon>
        <taxon>Astrophorina</taxon>
        <taxon>Geodiidae</taxon>
        <taxon>Geodia</taxon>
    </lineage>
</organism>
<feature type="domain" description="Glycosyl transferase family 25" evidence="5">
    <location>
        <begin position="324"/>
        <end position="505"/>
    </location>
</feature>
<name>A0AA35TA77_GEOBA</name>
<keyword evidence="4" id="KW-0732">Signal</keyword>
<dbReference type="PANTHER" id="PTHR10730:SF53">
    <property type="entry name" value="GLYCOSYLTRANSFERASE 25 FAMILY MEMBER"/>
    <property type="match status" value="1"/>
</dbReference>
<keyword evidence="3" id="KW-0808">Transferase</keyword>
<evidence type="ECO:0000256" key="4">
    <source>
        <dbReference type="SAM" id="SignalP"/>
    </source>
</evidence>
<evidence type="ECO:0000256" key="1">
    <source>
        <dbReference type="ARBA" id="ARBA00006721"/>
    </source>
</evidence>
<dbReference type="InterPro" id="IPR029044">
    <property type="entry name" value="Nucleotide-diphossugar_trans"/>
</dbReference>
<evidence type="ECO:0000313" key="7">
    <source>
        <dbReference type="Proteomes" id="UP001174909"/>
    </source>
</evidence>
<dbReference type="PANTHER" id="PTHR10730">
    <property type="entry name" value="PROCOLLAGEN-LYSINE,2-OXOGLUTARATE 5-DIOXYGENASE/GLYCOSYLTRANSFERASE 25 FAMILY MEMBER"/>
    <property type="match status" value="1"/>
</dbReference>
<feature type="signal peptide" evidence="4">
    <location>
        <begin position="1"/>
        <end position="25"/>
    </location>
</feature>
<sequence length="614" mass="70243">MPARRTHLALCGFLLCCVISSGSTAGSEGAAEDAPHVFVALQTRNSAHLLPNFFGYLENLDYPKSRISVWVRTDHNLDDTPAVLEAWCTAVRDVYLSVDCQHSKKVVFDVGYPPPDTDEQYRHTASVQQTALEAGRRSGAQYFFVLNTDNFITNPQTLRLLIAEDRVVTAPMLNSEGNAAFSNFWMDQDSLGYYKRHEDYLPILQRNFTGCFRAPVLLPPLLIHLSSPQSQSLIYHPPLEGFNGPTDDIVHFAYSAKMGGVAMFICNTELFGYIMRPHTHPSLKVAAEKFVDFKTKTLVNYPPVIYSQFVPAPAQPKSNMGLDAVYMISLVRRPERRNRMIACLDELGFDYIVFDAVDGRKLNASYVEGELGIHYMSNWRDPWGDRTMTFGEVGCFLSHYFIWKKVVDEGLDRVLVVEDDIDFEPRFREGLAEVMKEVEVLTPTWDLIYAGRKRLYLDSEPAVHGSRRLVRPAYSYWTLGYLLSNRGARKLLEADPFHSFLPVDEYFPILFGKHPQKEWAQHYPNQNLEVYSANPLLLHPTHYVGDAEWFSDTEPPLEILEVIREKKAQEQEVKQQKAAEQVAEIDGRQKEVRDKAVQRQIELMKKKMKQRSEL</sequence>
<dbReference type="InterPro" id="IPR050757">
    <property type="entry name" value="Collagen_mod_GT25"/>
</dbReference>
<dbReference type="CDD" id="cd06532">
    <property type="entry name" value="Glyco_transf_25"/>
    <property type="match status" value="1"/>
</dbReference>